<dbReference type="Gene3D" id="2.40.10.220">
    <property type="entry name" value="predicted glycosyltransferase like domains"/>
    <property type="match status" value="1"/>
</dbReference>
<dbReference type="RefSeq" id="WP_087505578.1">
    <property type="nucleotide sequence ID" value="NZ_BMDX01000008.1"/>
</dbReference>
<reference evidence="3" key="1">
    <citation type="journal article" date="2019" name="Int. J. Syst. Evol. Microbiol.">
        <title>The Global Catalogue of Microorganisms (GCM) 10K type strain sequencing project: providing services to taxonomists for standard genome sequencing and annotation.</title>
        <authorList>
            <consortium name="The Broad Institute Genomics Platform"/>
            <consortium name="The Broad Institute Genome Sequencing Center for Infectious Disease"/>
            <person name="Wu L."/>
            <person name="Ma J."/>
        </authorList>
    </citation>
    <scope>NUCLEOTIDE SEQUENCE [LARGE SCALE GENOMIC DNA]</scope>
    <source>
        <strain evidence="3">CGMCC 1.10130</strain>
    </source>
</reference>
<gene>
    <name evidence="2" type="ORF">GCM10011369_19320</name>
</gene>
<evidence type="ECO:0000259" key="1">
    <source>
        <dbReference type="Pfam" id="PF07238"/>
    </source>
</evidence>
<dbReference type="GO" id="GO:0035438">
    <property type="term" value="F:cyclic-di-GMP binding"/>
    <property type="evidence" value="ECO:0007669"/>
    <property type="project" value="InterPro"/>
</dbReference>
<sequence length="185" mass="20970">MERSSYFSVDYQTNINVKALPDSASLPTESDFAKEIPQPFLISSEVSHIEAASLRSLRKIGDANDELADYLANQSRKIDVILSYVLQLQDNEAERYVTNTISASSLSFQASQRFNVGQYVQLKIFLPEEAVAVYAYAQVSAVTESADEYNIAVDYSLIRDEDQEHLIRATLHIQTKQLQQRRNQK</sequence>
<keyword evidence="3" id="KW-1185">Reference proteome</keyword>
<accession>A0A8J2U504</accession>
<dbReference type="EMBL" id="BMDX01000008">
    <property type="protein sequence ID" value="GGA77569.1"/>
    <property type="molecule type" value="Genomic_DNA"/>
</dbReference>
<dbReference type="InterPro" id="IPR009875">
    <property type="entry name" value="PilZ_domain"/>
</dbReference>
<dbReference type="OrthoDB" id="5890620at2"/>
<dbReference type="Proteomes" id="UP000619743">
    <property type="component" value="Unassembled WGS sequence"/>
</dbReference>
<dbReference type="Pfam" id="PF07238">
    <property type="entry name" value="PilZ"/>
    <property type="match status" value="1"/>
</dbReference>
<proteinExistence type="predicted"/>
<organism evidence="2 3">
    <name type="scientific">Neiella marina</name>
    <dbReference type="NCBI Taxonomy" id="508461"/>
    <lineage>
        <taxon>Bacteria</taxon>
        <taxon>Pseudomonadati</taxon>
        <taxon>Pseudomonadota</taxon>
        <taxon>Gammaproteobacteria</taxon>
        <taxon>Alteromonadales</taxon>
        <taxon>Echinimonadaceae</taxon>
        <taxon>Neiella</taxon>
    </lineage>
</organism>
<dbReference type="AlphaFoldDB" id="A0A8J2U504"/>
<feature type="domain" description="PilZ" evidence="1">
    <location>
        <begin position="75"/>
        <end position="169"/>
    </location>
</feature>
<evidence type="ECO:0000313" key="2">
    <source>
        <dbReference type="EMBL" id="GGA77569.1"/>
    </source>
</evidence>
<name>A0A8J2U504_9GAMM</name>
<evidence type="ECO:0000313" key="3">
    <source>
        <dbReference type="Proteomes" id="UP000619743"/>
    </source>
</evidence>
<comment type="caution">
    <text evidence="2">The sequence shown here is derived from an EMBL/GenBank/DDBJ whole genome shotgun (WGS) entry which is preliminary data.</text>
</comment>
<protein>
    <recommendedName>
        <fullName evidence="1">PilZ domain-containing protein</fullName>
    </recommendedName>
</protein>